<accession>A0A231V0J7</accession>
<sequence>MPVSSWSDRLSSGLTPCSGLAKSLHHECLPPDHDRSADMSLPDPRLPEGFRALAVDREKMALDEACRLARCQKAEPGDFLYSRRHGMASCAILLDSDRSAVEAAQALPLAQLAVAESLHALSAAQRPTIIWPFSVCLGAREVARVAIGGLSGQEEAEDYPDWLVIGLHIRLSGKFTERLPALKRRELTALASEGIATDRTAVLQHLAAAMQRRLAEWQNRGFEPIRSAWTAYTDGESSRPAMRLDKDGNAMIDTGEGFEKVALIDMIARQLPLHLTA</sequence>
<organism evidence="2 3">
    <name type="scientific">Notoacmeibacter marinus</name>
    <dbReference type="NCBI Taxonomy" id="1876515"/>
    <lineage>
        <taxon>Bacteria</taxon>
        <taxon>Pseudomonadati</taxon>
        <taxon>Pseudomonadota</taxon>
        <taxon>Alphaproteobacteria</taxon>
        <taxon>Hyphomicrobiales</taxon>
        <taxon>Notoacmeibacteraceae</taxon>
        <taxon>Notoacmeibacter</taxon>
    </lineage>
</organism>
<evidence type="ECO:0000313" key="2">
    <source>
        <dbReference type="EMBL" id="OXT01739.1"/>
    </source>
</evidence>
<gene>
    <name evidence="2" type="ORF">B7H23_01915</name>
</gene>
<evidence type="ECO:0000259" key="1">
    <source>
        <dbReference type="Pfam" id="PF16917"/>
    </source>
</evidence>
<comment type="caution">
    <text evidence="2">The sequence shown here is derived from an EMBL/GenBank/DDBJ whole genome shotgun (WGS) entry which is preliminary data.</text>
</comment>
<dbReference type="InterPro" id="IPR004143">
    <property type="entry name" value="BPL_LPL_catalytic"/>
</dbReference>
<dbReference type="Pfam" id="PF16917">
    <property type="entry name" value="BPL_LplA_LipB_2"/>
    <property type="match status" value="1"/>
</dbReference>
<dbReference type="Gene3D" id="3.30.930.10">
    <property type="entry name" value="Bira Bifunctional Protein, Domain 2"/>
    <property type="match status" value="1"/>
</dbReference>
<name>A0A231V0J7_9HYPH</name>
<feature type="domain" description="BPL/LPL catalytic" evidence="1">
    <location>
        <begin position="46"/>
        <end position="230"/>
    </location>
</feature>
<dbReference type="AlphaFoldDB" id="A0A231V0J7"/>
<proteinExistence type="predicted"/>
<dbReference type="InterPro" id="IPR045864">
    <property type="entry name" value="aa-tRNA-synth_II/BPL/LPL"/>
</dbReference>
<dbReference type="EMBL" id="NBYO01000001">
    <property type="protein sequence ID" value="OXT01739.1"/>
    <property type="molecule type" value="Genomic_DNA"/>
</dbReference>
<reference evidence="3" key="1">
    <citation type="journal article" date="2017" name="Int. J. Syst. Evol. Microbiol.">
        <title>Notoacmeibacter marinus gen. nov., sp. nov., isolated from the gut of a limpet and proposal of Notoacmeibacteraceae fam. nov. in the order Rhizobiales of the class Alphaproteobacteria.</title>
        <authorList>
            <person name="Huang Z."/>
            <person name="Guo F."/>
            <person name="Lai Q."/>
        </authorList>
    </citation>
    <scope>NUCLEOTIDE SEQUENCE [LARGE SCALE GENOMIC DNA]</scope>
    <source>
        <strain evidence="3">XMTR2A4</strain>
    </source>
</reference>
<protein>
    <recommendedName>
        <fullName evidence="1">BPL/LPL catalytic domain-containing protein</fullName>
    </recommendedName>
</protein>
<keyword evidence="3" id="KW-1185">Reference proteome</keyword>
<evidence type="ECO:0000313" key="3">
    <source>
        <dbReference type="Proteomes" id="UP000215405"/>
    </source>
</evidence>
<dbReference type="SUPFAM" id="SSF55681">
    <property type="entry name" value="Class II aaRS and biotin synthetases"/>
    <property type="match status" value="1"/>
</dbReference>
<dbReference type="Proteomes" id="UP000215405">
    <property type="component" value="Unassembled WGS sequence"/>
</dbReference>